<reference evidence="1" key="1">
    <citation type="journal article" date="2014" name="Int. J. Syst. Evol. Microbiol.">
        <title>Complete genome sequence of Corynebacterium casei LMG S-19264T (=DSM 44701T), isolated from a smear-ripened cheese.</title>
        <authorList>
            <consortium name="US DOE Joint Genome Institute (JGI-PGF)"/>
            <person name="Walter F."/>
            <person name="Albersmeier A."/>
            <person name="Kalinowski J."/>
            <person name="Ruckert C."/>
        </authorList>
    </citation>
    <scope>NUCLEOTIDE SEQUENCE</scope>
    <source>
        <strain evidence="1">CGMCC 1.15880</strain>
    </source>
</reference>
<proteinExistence type="predicted"/>
<dbReference type="RefSeq" id="WP_188670138.1">
    <property type="nucleotide sequence ID" value="NZ_BMKA01000001.1"/>
</dbReference>
<accession>A0A916VMP3</accession>
<comment type="caution">
    <text evidence="1">The sequence shown here is derived from an EMBL/GenBank/DDBJ whole genome shotgun (WGS) entry which is preliminary data.</text>
</comment>
<name>A0A916VMP3_9RHOB</name>
<dbReference type="InterPro" id="IPR029032">
    <property type="entry name" value="AhpD-like"/>
</dbReference>
<dbReference type="Proteomes" id="UP000628017">
    <property type="component" value="Unassembled WGS sequence"/>
</dbReference>
<dbReference type="EMBL" id="BMKA01000001">
    <property type="protein sequence ID" value="GGA06224.1"/>
    <property type="molecule type" value="Genomic_DNA"/>
</dbReference>
<dbReference type="SUPFAM" id="SSF69118">
    <property type="entry name" value="AhpD-like"/>
    <property type="match status" value="1"/>
</dbReference>
<reference evidence="1" key="2">
    <citation type="submission" date="2020-09" db="EMBL/GenBank/DDBJ databases">
        <authorList>
            <person name="Sun Q."/>
            <person name="Zhou Y."/>
        </authorList>
    </citation>
    <scope>NUCLEOTIDE SEQUENCE</scope>
    <source>
        <strain evidence="1">CGMCC 1.15880</strain>
    </source>
</reference>
<evidence type="ECO:0000313" key="2">
    <source>
        <dbReference type="Proteomes" id="UP000628017"/>
    </source>
</evidence>
<dbReference type="AlphaFoldDB" id="A0A916VMP3"/>
<organism evidence="1 2">
    <name type="scientific">Neptunicoccus cionae</name>
    <dbReference type="NCBI Taxonomy" id="2035344"/>
    <lineage>
        <taxon>Bacteria</taxon>
        <taxon>Pseudomonadati</taxon>
        <taxon>Pseudomonadota</taxon>
        <taxon>Alphaproteobacteria</taxon>
        <taxon>Rhodobacterales</taxon>
        <taxon>Paracoccaceae</taxon>
        <taxon>Neptunicoccus</taxon>
    </lineage>
</organism>
<evidence type="ECO:0000313" key="1">
    <source>
        <dbReference type="EMBL" id="GGA06224.1"/>
    </source>
</evidence>
<protein>
    <submittedName>
        <fullName evidence="1">Uncharacterized protein</fullName>
    </submittedName>
</protein>
<gene>
    <name evidence="1" type="ORF">GCM10011498_02390</name>
</gene>
<keyword evidence="2" id="KW-1185">Reference proteome</keyword>
<sequence>MHDTNTRSMKKLSAIATLGKMHERELPCQCIINNGVTSAELRAIIPAIGECCGVPLAWGVFARSVE</sequence>